<evidence type="ECO:0000313" key="13">
    <source>
        <dbReference type="Proteomes" id="UP000683139"/>
    </source>
</evidence>
<dbReference type="CDD" id="cd01065">
    <property type="entry name" value="NAD_bind_Shikimate_DH"/>
    <property type="match status" value="1"/>
</dbReference>
<dbReference type="Pfam" id="PF01488">
    <property type="entry name" value="Shikimate_DH"/>
    <property type="match status" value="1"/>
</dbReference>
<dbReference type="NCBIfam" id="NF001310">
    <property type="entry name" value="PRK00258.1-2"/>
    <property type="match status" value="1"/>
</dbReference>
<dbReference type="InterPro" id="IPR013708">
    <property type="entry name" value="Shikimate_DH-bd_N"/>
</dbReference>
<evidence type="ECO:0000256" key="5">
    <source>
        <dbReference type="ARBA" id="ARBA00023002"/>
    </source>
</evidence>
<feature type="active site" description="Proton acceptor" evidence="8">
    <location>
        <position position="82"/>
    </location>
</feature>
<evidence type="ECO:0000256" key="2">
    <source>
        <dbReference type="ARBA" id="ARBA00012962"/>
    </source>
</evidence>
<keyword evidence="13" id="KW-1185">Reference proteome</keyword>
<comment type="caution">
    <text evidence="8">Lacks conserved residue(s) required for the propagation of feature annotation.</text>
</comment>
<keyword evidence="4 8" id="KW-0521">NADP</keyword>
<dbReference type="NCBIfam" id="NF001319">
    <property type="entry name" value="PRK00258.3-3"/>
    <property type="match status" value="1"/>
</dbReference>
<comment type="subunit">
    <text evidence="8">Homodimer.</text>
</comment>
<evidence type="ECO:0000313" key="12">
    <source>
        <dbReference type="EMBL" id="GIP16796.1"/>
    </source>
</evidence>
<dbReference type="InterPro" id="IPR022893">
    <property type="entry name" value="Shikimate_DH_fam"/>
</dbReference>
<comment type="function">
    <text evidence="8">Involved in the biosynthesis of the chorismate, which leads to the biosynthesis of aromatic amino acids. Catalyzes the reversible NADPH linked reduction of 3-dehydroshikimate (DHSA) to yield shikimate (SA).</text>
</comment>
<feature type="binding site" evidence="8">
    <location>
        <position position="78"/>
    </location>
    <ligand>
        <name>shikimate</name>
        <dbReference type="ChEBI" id="CHEBI:36208"/>
    </ligand>
</feature>
<dbReference type="GO" id="GO:0009073">
    <property type="term" value="P:aromatic amino acid family biosynthetic process"/>
    <property type="evidence" value="ECO:0007669"/>
    <property type="project" value="UniProtKB-KW"/>
</dbReference>
<evidence type="ECO:0000256" key="3">
    <source>
        <dbReference type="ARBA" id="ARBA00022605"/>
    </source>
</evidence>
<evidence type="ECO:0000256" key="7">
    <source>
        <dbReference type="ARBA" id="ARBA00049442"/>
    </source>
</evidence>
<feature type="domain" description="SDH C-terminal" evidence="11">
    <location>
        <begin position="258"/>
        <end position="288"/>
    </location>
</feature>
<dbReference type="Pfam" id="PF18317">
    <property type="entry name" value="SDH_C"/>
    <property type="match status" value="1"/>
</dbReference>
<proteinExistence type="inferred from homology"/>
<dbReference type="Proteomes" id="UP000683139">
    <property type="component" value="Unassembled WGS sequence"/>
</dbReference>
<comment type="caution">
    <text evidence="12">The sequence shown here is derived from an EMBL/GenBank/DDBJ whole genome shotgun (WGS) entry which is preliminary data.</text>
</comment>
<comment type="pathway">
    <text evidence="1 8">Metabolic intermediate biosynthesis; chorismate biosynthesis; chorismate from D-erythrose 4-phosphate and phosphoenolpyruvate: step 4/7.</text>
</comment>
<dbReference type="InterPro" id="IPR041121">
    <property type="entry name" value="SDH_C"/>
</dbReference>
<evidence type="ECO:0000256" key="6">
    <source>
        <dbReference type="ARBA" id="ARBA00023141"/>
    </source>
</evidence>
<keyword evidence="6 8" id="KW-0057">Aromatic amino acid biosynthesis</keyword>
<accession>A0A919YT32</accession>
<feature type="binding site" evidence="8">
    <location>
        <begin position="143"/>
        <end position="147"/>
    </location>
    <ligand>
        <name>NADP(+)</name>
        <dbReference type="ChEBI" id="CHEBI:58349"/>
    </ligand>
</feature>
<dbReference type="PANTHER" id="PTHR21089">
    <property type="entry name" value="SHIKIMATE DEHYDROGENASE"/>
    <property type="match status" value="1"/>
</dbReference>
<dbReference type="EMBL" id="BOSE01000004">
    <property type="protein sequence ID" value="GIP16796.1"/>
    <property type="molecule type" value="Genomic_DNA"/>
</dbReference>
<dbReference type="SUPFAM" id="SSF51735">
    <property type="entry name" value="NAD(P)-binding Rossmann-fold domains"/>
    <property type="match status" value="1"/>
</dbReference>
<feature type="binding site" evidence="8">
    <location>
        <position position="265"/>
    </location>
    <ligand>
        <name>shikimate</name>
        <dbReference type="ChEBI" id="CHEBI:36208"/>
    </ligand>
</feature>
<reference evidence="12" key="1">
    <citation type="submission" date="2021-03" db="EMBL/GenBank/DDBJ databases">
        <title>Antimicrobial resistance genes in bacteria isolated from Japanese honey, and their potential for conferring macrolide and lincosamide resistance in the American foulbrood pathogen Paenibacillus larvae.</title>
        <authorList>
            <person name="Okamoto M."/>
            <person name="Kumagai M."/>
            <person name="Kanamori H."/>
            <person name="Takamatsu D."/>
        </authorList>
    </citation>
    <scope>NUCLEOTIDE SEQUENCE</scope>
    <source>
        <strain evidence="12">J40TS1</strain>
    </source>
</reference>
<evidence type="ECO:0000256" key="4">
    <source>
        <dbReference type="ARBA" id="ARBA00022857"/>
    </source>
</evidence>
<dbReference type="AlphaFoldDB" id="A0A919YT32"/>
<dbReference type="HAMAP" id="MF_00222">
    <property type="entry name" value="Shikimate_DH_AroE"/>
    <property type="match status" value="1"/>
</dbReference>
<dbReference type="Gene3D" id="3.40.50.10860">
    <property type="entry name" value="Leucine Dehydrogenase, chain A, domain 1"/>
    <property type="match status" value="1"/>
</dbReference>
<dbReference type="GO" id="GO:0008652">
    <property type="term" value="P:amino acid biosynthetic process"/>
    <property type="evidence" value="ECO:0007669"/>
    <property type="project" value="UniProtKB-KW"/>
</dbReference>
<feature type="domain" description="Shikimate dehydrogenase substrate binding N-terminal" evidence="10">
    <location>
        <begin position="23"/>
        <end position="105"/>
    </location>
</feature>
<evidence type="ECO:0000259" key="11">
    <source>
        <dbReference type="Pfam" id="PF18317"/>
    </source>
</evidence>
<gene>
    <name evidence="8 12" type="primary">aroE</name>
    <name evidence="12" type="ORF">J40TS1_24380</name>
</gene>
<evidence type="ECO:0000259" key="9">
    <source>
        <dbReference type="Pfam" id="PF01488"/>
    </source>
</evidence>
<dbReference type="InterPro" id="IPR036291">
    <property type="entry name" value="NAD(P)-bd_dom_sf"/>
</dbReference>
<feature type="binding site" evidence="8">
    <location>
        <position position="235"/>
    </location>
    <ligand>
        <name>NADP(+)</name>
        <dbReference type="ChEBI" id="CHEBI:58349"/>
    </ligand>
</feature>
<dbReference type="Gene3D" id="3.40.50.720">
    <property type="entry name" value="NAD(P)-binding Rossmann-like Domain"/>
    <property type="match status" value="1"/>
</dbReference>
<sequence length="298" mass="32286">MTDSSLDLSGWRAANPDKALYAVIGDPIAQSKSPIMHNRAFAELGLDAEYRAFLVKEEQLERFIAEARASRLAGLNVTIPHKLHVMKHLDDIDADAEELGAVNTIVNDNGRLIGYNTDGIGYVRSLKEEAIASLQQKEIVVIGAGGAARGIVHALLKEQPASIALVNRTVARAEELVASLKHQGELRACGTDQLQLLCASADVVINTTSVGMYPHEDEQPAQGSWLKAGAVASDLIYNPLYTSFVEDAEQHGCIKHGGLGMFIYQGAFAFEYWTGKQAPVEAMRQAVLAALKQKHIVE</sequence>
<feature type="binding site" evidence="8">
    <location>
        <position position="258"/>
    </location>
    <ligand>
        <name>NADP(+)</name>
        <dbReference type="ChEBI" id="CHEBI:58349"/>
    </ligand>
</feature>
<dbReference type="GO" id="GO:0019632">
    <property type="term" value="P:shikimate metabolic process"/>
    <property type="evidence" value="ECO:0007669"/>
    <property type="project" value="InterPro"/>
</dbReference>
<dbReference type="SUPFAM" id="SSF53223">
    <property type="entry name" value="Aminoacid dehydrogenase-like, N-terminal domain"/>
    <property type="match status" value="1"/>
</dbReference>
<feature type="binding site" evidence="8">
    <location>
        <begin position="167"/>
        <end position="172"/>
    </location>
    <ligand>
        <name>NADP(+)</name>
        <dbReference type="ChEBI" id="CHEBI:58349"/>
    </ligand>
</feature>
<dbReference type="GO" id="GO:0005829">
    <property type="term" value="C:cytosol"/>
    <property type="evidence" value="ECO:0007669"/>
    <property type="project" value="TreeGrafter"/>
</dbReference>
<feature type="domain" description="Quinate/shikimate 5-dehydrogenase/glutamyl-tRNA reductase" evidence="9">
    <location>
        <begin position="128"/>
        <end position="209"/>
    </location>
</feature>
<dbReference type="RefSeq" id="WP_213515401.1">
    <property type="nucleotide sequence ID" value="NZ_BOSE01000004.1"/>
</dbReference>
<keyword evidence="3 8" id="KW-0028">Amino-acid biosynthesis</keyword>
<dbReference type="EC" id="1.1.1.25" evidence="2 8"/>
<feature type="binding site" evidence="8">
    <location>
        <position position="118"/>
    </location>
    <ligand>
        <name>shikimate</name>
        <dbReference type="ChEBI" id="CHEBI:36208"/>
    </ligand>
</feature>
<name>A0A919YT32_9BACL</name>
<feature type="binding site" evidence="8">
    <location>
        <begin position="31"/>
        <end position="33"/>
    </location>
    <ligand>
        <name>shikimate</name>
        <dbReference type="ChEBI" id="CHEBI:36208"/>
    </ligand>
</feature>
<dbReference type="Pfam" id="PF08501">
    <property type="entry name" value="Shikimate_dh_N"/>
    <property type="match status" value="1"/>
</dbReference>
<evidence type="ECO:0000259" key="10">
    <source>
        <dbReference type="Pfam" id="PF08501"/>
    </source>
</evidence>
<keyword evidence="5 8" id="KW-0560">Oxidoreductase</keyword>
<comment type="similarity">
    <text evidence="8">Belongs to the shikimate dehydrogenase family.</text>
</comment>
<evidence type="ECO:0000256" key="8">
    <source>
        <dbReference type="HAMAP-Rule" id="MF_00222"/>
    </source>
</evidence>
<dbReference type="InterPro" id="IPR046346">
    <property type="entry name" value="Aminoacid_DH-like_N_sf"/>
</dbReference>
<dbReference type="NCBIfam" id="TIGR00507">
    <property type="entry name" value="aroE"/>
    <property type="match status" value="1"/>
</dbReference>
<dbReference type="InterPro" id="IPR006151">
    <property type="entry name" value="Shikm_DH/Glu-tRNA_Rdtase"/>
</dbReference>
<feature type="binding site" evidence="8">
    <location>
        <position position="103"/>
    </location>
    <ligand>
        <name>shikimate</name>
        <dbReference type="ChEBI" id="CHEBI:36208"/>
    </ligand>
</feature>
<comment type="catalytic activity">
    <reaction evidence="7 8">
        <text>shikimate + NADP(+) = 3-dehydroshikimate + NADPH + H(+)</text>
        <dbReference type="Rhea" id="RHEA:17737"/>
        <dbReference type="ChEBI" id="CHEBI:15378"/>
        <dbReference type="ChEBI" id="CHEBI:16630"/>
        <dbReference type="ChEBI" id="CHEBI:36208"/>
        <dbReference type="ChEBI" id="CHEBI:57783"/>
        <dbReference type="ChEBI" id="CHEBI:58349"/>
        <dbReference type="EC" id="1.1.1.25"/>
    </reaction>
</comment>
<dbReference type="PANTHER" id="PTHR21089:SF1">
    <property type="entry name" value="BIFUNCTIONAL 3-DEHYDROQUINATE DEHYDRATASE_SHIKIMATE DEHYDROGENASE, CHLOROPLASTIC"/>
    <property type="match status" value="1"/>
</dbReference>
<feature type="binding site" evidence="8">
    <location>
        <position position="237"/>
    </location>
    <ligand>
        <name>shikimate</name>
        <dbReference type="ChEBI" id="CHEBI:36208"/>
    </ligand>
</feature>
<organism evidence="12 13">
    <name type="scientific">Paenibacillus montaniterrae</name>
    <dbReference type="NCBI Taxonomy" id="429341"/>
    <lineage>
        <taxon>Bacteria</taxon>
        <taxon>Bacillati</taxon>
        <taxon>Bacillota</taxon>
        <taxon>Bacilli</taxon>
        <taxon>Bacillales</taxon>
        <taxon>Paenibacillaceae</taxon>
        <taxon>Paenibacillus</taxon>
    </lineage>
</organism>
<dbReference type="InterPro" id="IPR011342">
    <property type="entry name" value="Shikimate_DH"/>
</dbReference>
<dbReference type="GO" id="GO:0004764">
    <property type="term" value="F:shikimate 3-dehydrogenase (NADP+) activity"/>
    <property type="evidence" value="ECO:0007669"/>
    <property type="project" value="UniProtKB-UniRule"/>
</dbReference>
<dbReference type="GO" id="GO:0050661">
    <property type="term" value="F:NADP binding"/>
    <property type="evidence" value="ECO:0007669"/>
    <property type="project" value="InterPro"/>
</dbReference>
<protein>
    <recommendedName>
        <fullName evidence="2 8">Shikimate dehydrogenase (NADP(+))</fullName>
        <shortName evidence="8">SDH</shortName>
        <ecNumber evidence="2 8">1.1.1.25</ecNumber>
    </recommendedName>
</protein>
<dbReference type="GO" id="GO:0009423">
    <property type="term" value="P:chorismate biosynthetic process"/>
    <property type="evidence" value="ECO:0007669"/>
    <property type="project" value="UniProtKB-UniRule"/>
</dbReference>
<evidence type="ECO:0000256" key="1">
    <source>
        <dbReference type="ARBA" id="ARBA00004871"/>
    </source>
</evidence>